<proteinExistence type="predicted"/>
<evidence type="ECO:0000313" key="2">
    <source>
        <dbReference type="EMBL" id="SPC81334.1"/>
    </source>
</evidence>
<keyword evidence="1" id="KW-0732">Signal</keyword>
<name>A0A2N9F3F7_FAGSY</name>
<protein>
    <recommendedName>
        <fullName evidence="3">Secreted protein</fullName>
    </recommendedName>
</protein>
<feature type="signal peptide" evidence="1">
    <location>
        <begin position="1"/>
        <end position="33"/>
    </location>
</feature>
<dbReference type="EMBL" id="OIVN01000508">
    <property type="protein sequence ID" value="SPC81334.1"/>
    <property type="molecule type" value="Genomic_DNA"/>
</dbReference>
<reference evidence="2" key="1">
    <citation type="submission" date="2018-02" db="EMBL/GenBank/DDBJ databases">
        <authorList>
            <person name="Cohen D.B."/>
            <person name="Kent A.D."/>
        </authorList>
    </citation>
    <scope>NUCLEOTIDE SEQUENCE</scope>
</reference>
<accession>A0A2N9F3F7</accession>
<sequence>MVYEKISVNHFPKHAFCSLSALFLCSFSALSLCRPRSGLDEVVDEVGELVVEGGAVGLELGSERVEGDEAVAVIALAQQPLPPPLSANATLEISVCFDLSDVLVRQEPVLLMIVMICGF</sequence>
<feature type="chain" id="PRO_5014977317" description="Secreted protein" evidence="1">
    <location>
        <begin position="34"/>
        <end position="119"/>
    </location>
</feature>
<organism evidence="2">
    <name type="scientific">Fagus sylvatica</name>
    <name type="common">Beechnut</name>
    <dbReference type="NCBI Taxonomy" id="28930"/>
    <lineage>
        <taxon>Eukaryota</taxon>
        <taxon>Viridiplantae</taxon>
        <taxon>Streptophyta</taxon>
        <taxon>Embryophyta</taxon>
        <taxon>Tracheophyta</taxon>
        <taxon>Spermatophyta</taxon>
        <taxon>Magnoliopsida</taxon>
        <taxon>eudicotyledons</taxon>
        <taxon>Gunneridae</taxon>
        <taxon>Pentapetalae</taxon>
        <taxon>rosids</taxon>
        <taxon>fabids</taxon>
        <taxon>Fagales</taxon>
        <taxon>Fagaceae</taxon>
        <taxon>Fagus</taxon>
    </lineage>
</organism>
<gene>
    <name evidence="2" type="ORF">FSB_LOCUS9216</name>
</gene>
<dbReference type="AlphaFoldDB" id="A0A2N9F3F7"/>
<evidence type="ECO:0000256" key="1">
    <source>
        <dbReference type="SAM" id="SignalP"/>
    </source>
</evidence>
<evidence type="ECO:0008006" key="3">
    <source>
        <dbReference type="Google" id="ProtNLM"/>
    </source>
</evidence>